<keyword evidence="2" id="KW-1185">Reference proteome</keyword>
<reference evidence="2" key="1">
    <citation type="journal article" date="2024" name="Proc. Natl. Acad. Sci. U.S.A.">
        <title>Extraordinary preservation of gene collinearity over three hundred million years revealed in homosporous lycophytes.</title>
        <authorList>
            <person name="Li C."/>
            <person name="Wickell D."/>
            <person name="Kuo L.Y."/>
            <person name="Chen X."/>
            <person name="Nie B."/>
            <person name="Liao X."/>
            <person name="Peng D."/>
            <person name="Ji J."/>
            <person name="Jenkins J."/>
            <person name="Williams M."/>
            <person name="Shu S."/>
            <person name="Plott C."/>
            <person name="Barry K."/>
            <person name="Rajasekar S."/>
            <person name="Grimwood J."/>
            <person name="Han X."/>
            <person name="Sun S."/>
            <person name="Hou Z."/>
            <person name="He W."/>
            <person name="Dai G."/>
            <person name="Sun C."/>
            <person name="Schmutz J."/>
            <person name="Leebens-Mack J.H."/>
            <person name="Li F.W."/>
            <person name="Wang L."/>
        </authorList>
    </citation>
    <scope>NUCLEOTIDE SEQUENCE [LARGE SCALE GENOMIC DNA]</scope>
    <source>
        <strain evidence="2">cv. PW_Plant_1</strain>
    </source>
</reference>
<comment type="caution">
    <text evidence="1">The sequence shown here is derived from an EMBL/GenBank/DDBJ whole genome shotgun (WGS) entry which is preliminary data.</text>
</comment>
<organism evidence="1 2">
    <name type="scientific">Diphasiastrum complanatum</name>
    <name type="common">Issler's clubmoss</name>
    <name type="synonym">Lycopodium complanatum</name>
    <dbReference type="NCBI Taxonomy" id="34168"/>
    <lineage>
        <taxon>Eukaryota</taxon>
        <taxon>Viridiplantae</taxon>
        <taxon>Streptophyta</taxon>
        <taxon>Embryophyta</taxon>
        <taxon>Tracheophyta</taxon>
        <taxon>Lycopodiopsida</taxon>
        <taxon>Lycopodiales</taxon>
        <taxon>Lycopodiaceae</taxon>
        <taxon>Lycopodioideae</taxon>
        <taxon>Diphasiastrum</taxon>
    </lineage>
</organism>
<dbReference type="Proteomes" id="UP001162992">
    <property type="component" value="Chromosome 16"/>
</dbReference>
<dbReference type="EMBL" id="CM055107">
    <property type="protein sequence ID" value="KAJ7526987.1"/>
    <property type="molecule type" value="Genomic_DNA"/>
</dbReference>
<evidence type="ECO:0000313" key="2">
    <source>
        <dbReference type="Proteomes" id="UP001162992"/>
    </source>
</evidence>
<gene>
    <name evidence="1" type="ORF">O6H91_16G030800</name>
</gene>
<name>A0ACC2BB86_DIPCM</name>
<proteinExistence type="predicted"/>
<sequence>MATLAVLRPVKLGSQGLEVSKQGLGCMGMSAFYGPPKPDQEMIDLIHYAVDNGITLLDTADVYGPHINEVLVGKAIKGIRNKVQLATKFGIGYENGNRFIRGDPEYVRAACEGSLKRLDVDYIDLYYAHRVDVKVPIEITVGEMKKLVEEGKVKFIGLSEVSASDIRRAHAVHPLTAVQIEWSLWERDVEEDIISTCRELGIGIVAYSPLGRGFFTGKAVVEELPDGDFRKSVPKFHPENLEKNKILYERLSLIAA</sequence>
<protein>
    <submittedName>
        <fullName evidence="1">Uncharacterized protein</fullName>
    </submittedName>
</protein>
<evidence type="ECO:0000313" key="1">
    <source>
        <dbReference type="EMBL" id="KAJ7526987.1"/>
    </source>
</evidence>
<accession>A0ACC2BB86</accession>